<dbReference type="InterPro" id="IPR009079">
    <property type="entry name" value="4_helix_cytokine-like_core"/>
</dbReference>
<dbReference type="Proteomes" id="UP000700334">
    <property type="component" value="Unassembled WGS sequence"/>
</dbReference>
<comment type="similarity">
    <text evidence="2 7">Belongs to the IL-10 family.</text>
</comment>
<sequence length="267" mass="29538">MAVMPASDVTVVTAADAAASPFTTAGSCLVKPKKESTAPVVSGFWHKMRSPGLALCLLTVVLHHFWTPSSGLKTLSLGSCVFAANLQEMRNGFSEIRSGVQAKDEIIDVRILRRTESLRDAKPVDRCCLLHHILRLYLERIFKNYQTQDHRTLRKISGLANSLLSIKKDLRLCHARMACPCGKEAMEKYGQILSHFEEVEAVLAVVGRSAYSPQKLCQRKGRTNPGAYVVSLLLTTLVCVFQLNPQAAVVKALGELDILLNWMEEMD</sequence>
<dbReference type="InterPro" id="IPR020423">
    <property type="entry name" value="IL-10_CS"/>
</dbReference>
<keyword evidence="6" id="KW-1015">Disulfide bond</keyword>
<keyword evidence="4 7" id="KW-0964">Secreted</keyword>
<dbReference type="PANTHER" id="PTHR48482:SF2">
    <property type="entry name" value="INTERLEUKIN-20"/>
    <property type="match status" value="1"/>
</dbReference>
<comment type="subcellular location">
    <subcellularLocation>
        <location evidence="1 7">Secreted</location>
    </subcellularLocation>
</comment>
<organism evidence="8 9">
    <name type="scientific">Galemys pyrenaicus</name>
    <name type="common">Iberian desman</name>
    <name type="synonym">Pyrenean desman</name>
    <dbReference type="NCBI Taxonomy" id="202257"/>
    <lineage>
        <taxon>Eukaryota</taxon>
        <taxon>Metazoa</taxon>
        <taxon>Chordata</taxon>
        <taxon>Craniata</taxon>
        <taxon>Vertebrata</taxon>
        <taxon>Euteleostomi</taxon>
        <taxon>Mammalia</taxon>
        <taxon>Eutheria</taxon>
        <taxon>Laurasiatheria</taxon>
        <taxon>Eulipotyphla</taxon>
        <taxon>Talpidae</taxon>
        <taxon>Galemys</taxon>
    </lineage>
</organism>
<reference evidence="8" key="1">
    <citation type="journal article" date="2021" name="Evol. Appl.">
        <title>The genome of the Pyrenean desman and the effects of bottlenecks and inbreeding on the genomic landscape of an endangered species.</title>
        <authorList>
            <person name="Escoda L."/>
            <person name="Castresana J."/>
        </authorList>
    </citation>
    <scope>NUCLEOTIDE SEQUENCE</scope>
    <source>
        <strain evidence="8">IBE-C5619</strain>
    </source>
</reference>
<evidence type="ECO:0000256" key="2">
    <source>
        <dbReference type="ARBA" id="ARBA00008813"/>
    </source>
</evidence>
<dbReference type="EMBL" id="JAGFMF010011641">
    <property type="protein sequence ID" value="KAG8518100.1"/>
    <property type="molecule type" value="Genomic_DNA"/>
</dbReference>
<comment type="caution">
    <text evidence="8">The sequence shown here is derived from an EMBL/GenBank/DDBJ whole genome shotgun (WGS) entry which is preliminary data.</text>
</comment>
<dbReference type="Gene3D" id="1.20.1250.10">
    <property type="match status" value="2"/>
</dbReference>
<keyword evidence="3 7" id="KW-0202">Cytokine</keyword>
<dbReference type="SUPFAM" id="SSF47266">
    <property type="entry name" value="4-helical cytokines"/>
    <property type="match status" value="1"/>
</dbReference>
<accession>A0A8J6AGX6</accession>
<gene>
    <name evidence="8" type="ORF">J0S82_016940</name>
</gene>
<feature type="disulfide bond" evidence="6">
    <location>
        <begin position="127"/>
        <end position="179"/>
    </location>
</feature>
<protein>
    <recommendedName>
        <fullName evidence="7">Interleukin family protein</fullName>
    </recommendedName>
</protein>
<evidence type="ECO:0000256" key="4">
    <source>
        <dbReference type="ARBA" id="ARBA00022525"/>
    </source>
</evidence>
<name>A0A8J6AGX6_GALPY</name>
<evidence type="ECO:0000256" key="3">
    <source>
        <dbReference type="ARBA" id="ARBA00022514"/>
    </source>
</evidence>
<keyword evidence="9" id="KW-1185">Reference proteome</keyword>
<dbReference type="PANTHER" id="PTHR48482">
    <property type="entry name" value="INTERLEUKIN-19-RELATED"/>
    <property type="match status" value="1"/>
</dbReference>
<dbReference type="InterPro" id="IPR020442">
    <property type="entry name" value="IL-20"/>
</dbReference>
<feature type="disulfide bond" evidence="6">
    <location>
        <begin position="128"/>
        <end position="181"/>
    </location>
</feature>
<keyword evidence="5" id="KW-0732">Signal</keyword>
<proteinExistence type="inferred from homology"/>
<dbReference type="InterPro" id="IPR020443">
    <property type="entry name" value="IL-10/19/20/24/26"/>
</dbReference>
<feature type="disulfide bond" evidence="6">
    <location>
        <begin position="80"/>
        <end position="173"/>
    </location>
</feature>
<dbReference type="AlphaFoldDB" id="A0A8J6AGX6"/>
<dbReference type="OrthoDB" id="9938154at2759"/>
<dbReference type="GO" id="GO:0005125">
    <property type="term" value="F:cytokine activity"/>
    <property type="evidence" value="ECO:0007669"/>
    <property type="project" value="UniProtKB-UniRule"/>
</dbReference>
<evidence type="ECO:0000256" key="1">
    <source>
        <dbReference type="ARBA" id="ARBA00004613"/>
    </source>
</evidence>
<dbReference type="GO" id="GO:0005615">
    <property type="term" value="C:extracellular space"/>
    <property type="evidence" value="ECO:0007669"/>
    <property type="project" value="UniProtKB-UniRule"/>
</dbReference>
<evidence type="ECO:0000256" key="6">
    <source>
        <dbReference type="PIRSR" id="PIRSR620443-51"/>
    </source>
</evidence>
<comment type="function">
    <text evidence="7">Immune regulatory cytokine.</text>
</comment>
<dbReference type="PRINTS" id="PR01935">
    <property type="entry name" value="INTRLEUKIN20"/>
</dbReference>
<evidence type="ECO:0000313" key="8">
    <source>
        <dbReference type="EMBL" id="KAG8518100.1"/>
    </source>
</evidence>
<dbReference type="PROSITE" id="PS00520">
    <property type="entry name" value="INTERLEUKIN_10"/>
    <property type="match status" value="1"/>
</dbReference>
<evidence type="ECO:0000313" key="9">
    <source>
        <dbReference type="Proteomes" id="UP000700334"/>
    </source>
</evidence>
<dbReference type="Pfam" id="PF00726">
    <property type="entry name" value="IL10"/>
    <property type="match status" value="1"/>
</dbReference>
<evidence type="ECO:0000256" key="7">
    <source>
        <dbReference type="RuleBase" id="RU368043"/>
    </source>
</evidence>
<evidence type="ECO:0000256" key="5">
    <source>
        <dbReference type="ARBA" id="ARBA00022729"/>
    </source>
</evidence>